<feature type="chain" id="PRO_5032994315" description="Outer membrane protein beta-barrel domain-containing protein" evidence="3">
    <location>
        <begin position="22"/>
        <end position="813"/>
    </location>
</feature>
<feature type="coiled-coil region" evidence="1">
    <location>
        <begin position="199"/>
        <end position="283"/>
    </location>
</feature>
<feature type="region of interest" description="Disordered" evidence="2">
    <location>
        <begin position="352"/>
        <end position="371"/>
    </location>
</feature>
<dbReference type="PANTHER" id="PTHR15272">
    <property type="entry name" value="CHROMATIN ASSEMBLY FACTOR 1 SUBUNIT A CAF-1 SUBUNIT A"/>
    <property type="match status" value="1"/>
</dbReference>
<evidence type="ECO:0008006" key="6">
    <source>
        <dbReference type="Google" id="ProtNLM"/>
    </source>
</evidence>
<keyword evidence="1" id="KW-0175">Coiled coil</keyword>
<dbReference type="EMBL" id="CP064936">
    <property type="protein sequence ID" value="QQA00287.1"/>
    <property type="molecule type" value="Genomic_DNA"/>
</dbReference>
<dbReference type="Proteomes" id="UP000595224">
    <property type="component" value="Chromosome"/>
</dbReference>
<evidence type="ECO:0000256" key="3">
    <source>
        <dbReference type="SAM" id="SignalP"/>
    </source>
</evidence>
<reference evidence="4 5" key="1">
    <citation type="submission" date="2020-11" db="EMBL/GenBank/DDBJ databases">
        <title>Treponema Peruensis nv. sp., first commensal Treponema isolated from human feces.</title>
        <authorList>
            <person name="Belkhou C."/>
            <person name="Raes J."/>
        </authorList>
    </citation>
    <scope>NUCLEOTIDE SEQUENCE [LARGE SCALE GENOMIC DNA]</scope>
    <source>
        <strain evidence="4 5">RCC2812</strain>
    </source>
</reference>
<feature type="region of interest" description="Disordered" evidence="2">
    <location>
        <begin position="601"/>
        <end position="656"/>
    </location>
</feature>
<feature type="compositionally biased region" description="Basic and acidic residues" evidence="2">
    <location>
        <begin position="601"/>
        <end position="638"/>
    </location>
</feature>
<evidence type="ECO:0000256" key="1">
    <source>
        <dbReference type="SAM" id="Coils"/>
    </source>
</evidence>
<dbReference type="PANTHER" id="PTHR15272:SF0">
    <property type="entry name" value="CHROMATIN ASSEMBLY FACTOR 1 SUBUNIT A"/>
    <property type="match status" value="1"/>
</dbReference>
<protein>
    <recommendedName>
        <fullName evidence="6">Outer membrane protein beta-barrel domain-containing protein</fullName>
    </recommendedName>
</protein>
<evidence type="ECO:0000313" key="4">
    <source>
        <dbReference type="EMBL" id="QQA00287.1"/>
    </source>
</evidence>
<feature type="signal peptide" evidence="3">
    <location>
        <begin position="1"/>
        <end position="21"/>
    </location>
</feature>
<dbReference type="GO" id="GO:0033186">
    <property type="term" value="C:CAF-1 complex"/>
    <property type="evidence" value="ECO:0007669"/>
    <property type="project" value="TreeGrafter"/>
</dbReference>
<keyword evidence="5" id="KW-1185">Reference proteome</keyword>
<dbReference type="GO" id="GO:0006334">
    <property type="term" value="P:nucleosome assembly"/>
    <property type="evidence" value="ECO:0007669"/>
    <property type="project" value="TreeGrafter"/>
</dbReference>
<evidence type="ECO:0000313" key="5">
    <source>
        <dbReference type="Proteomes" id="UP000595224"/>
    </source>
</evidence>
<proteinExistence type="predicted"/>
<name>A0A7T3RBZ3_9SPIR</name>
<gene>
    <name evidence="4" type="ORF">IWA51_08370</name>
</gene>
<evidence type="ECO:0000256" key="2">
    <source>
        <dbReference type="SAM" id="MobiDB-lite"/>
    </source>
</evidence>
<keyword evidence="3" id="KW-0732">Signal</keyword>
<feature type="compositionally biased region" description="Basic and acidic residues" evidence="2">
    <location>
        <begin position="352"/>
        <end position="365"/>
    </location>
</feature>
<sequence>MKLKKLISYTFVMLASFCAFTAEGYFIGDGGAGKRVLVYTSELENGLSDSSDAWIAAKVKRDIINDLVTYSNLTVINSDERSTIRKIQKEYESSEYSTDNPVQLGKSVQAKSYITLTTTRLEQKGQDYYGISATIYNIETRQAEGGFTLKPSFSQADFVTKAHGTVSAELLEQMGVKLTSAGKRLICTGSFDEAVSGDISDAEENLSAINAELEKLSKKQSELSVQSLTSLEEQAHKTRIETQKALLLQQKKNEEDKIQRMKADEAKKQEEDAINKKRNAEKRDSILSLSSQIEKKAQAIRDKKTEALNAAQRIVIIEGEKLALLENENTIAASIEDYNSKLKAECEAQMKARRERKTPTAEKNPDGTLNERGLMSLENDILEIKAKYEDLEAKNESDIREKTNEAQKQLRKKITADIDDLESKKYTITSIAEQGLYLRIGNYDGNIGKEGWKYGLAFSFDGQTVYETEDLLSYQDLTGKTVPGYPKLGSKNREQNLKLYNQYLDTVENYDSFFRMNVPFVEAVLTYSVRTQSYKNPSSYVLVIEKIEFRNVSTGKKIKTVMPLIHCPYQYTPSVDIDWRTESVQKSDYEEMLKQNRLKKQAELDAQKKEEQKQKKEQKKEEQEQKKEQKKEEQEQKKEQKKKAKSASSKSSKQDPRDTICSLLYEFIPGAVNFYANDKSAYITVGYTATLGLSDNMFIGGNLEAGCGGTAFFSVPQSDDYYYDSSYYETDDTAEPVLTCSGILGASYNIAKYLRASVYGEGGYILNELGGGVGASLELYIPKKFGIMVSSSVLYNDTNKFMLKYSAGIELCF</sequence>
<dbReference type="AlphaFoldDB" id="A0A7T3RBZ3"/>
<organism evidence="4 5">
    <name type="scientific">Treponema peruense</name>
    <dbReference type="NCBI Taxonomy" id="2787628"/>
    <lineage>
        <taxon>Bacteria</taxon>
        <taxon>Pseudomonadati</taxon>
        <taxon>Spirochaetota</taxon>
        <taxon>Spirochaetia</taxon>
        <taxon>Spirochaetales</taxon>
        <taxon>Treponemataceae</taxon>
        <taxon>Treponema</taxon>
    </lineage>
</organism>
<accession>A0A7T3RBZ3</accession>
<feature type="coiled-coil region" evidence="1">
    <location>
        <begin position="374"/>
        <end position="424"/>
    </location>
</feature>
<dbReference type="RefSeq" id="WP_198442085.1">
    <property type="nucleotide sequence ID" value="NZ_CBCSHE010000001.1"/>
</dbReference>
<dbReference type="KEGG" id="tper:IWA51_08370"/>